<evidence type="ECO:0000256" key="3">
    <source>
        <dbReference type="ARBA" id="ARBA00022448"/>
    </source>
</evidence>
<keyword evidence="3" id="KW-0813">Transport</keyword>
<evidence type="ECO:0000256" key="5">
    <source>
        <dbReference type="ARBA" id="ARBA00022989"/>
    </source>
</evidence>
<feature type="transmembrane region" description="Helical" evidence="7">
    <location>
        <begin position="241"/>
        <end position="263"/>
    </location>
</feature>
<evidence type="ECO:0000313" key="10">
    <source>
        <dbReference type="Proteomes" id="UP000469558"/>
    </source>
</evidence>
<protein>
    <submittedName>
        <fullName evidence="9">Bypass of stop codon protein</fullName>
    </submittedName>
</protein>
<proteinExistence type="inferred from homology"/>
<dbReference type="PROSITE" id="PS50850">
    <property type="entry name" value="MFS"/>
    <property type="match status" value="1"/>
</dbReference>
<gene>
    <name evidence="9" type="primary">BSC6_5</name>
    <name evidence="9" type="ORF">LSUE1_G005513</name>
</gene>
<dbReference type="InterPro" id="IPR020846">
    <property type="entry name" value="MFS_dom"/>
</dbReference>
<dbReference type="EMBL" id="QGMK01001441">
    <property type="protein sequence ID" value="TVY68755.1"/>
    <property type="molecule type" value="Genomic_DNA"/>
</dbReference>
<dbReference type="InterPro" id="IPR011701">
    <property type="entry name" value="MFS"/>
</dbReference>
<feature type="transmembrane region" description="Helical" evidence="7">
    <location>
        <begin position="128"/>
        <end position="154"/>
    </location>
</feature>
<dbReference type="SUPFAM" id="SSF103473">
    <property type="entry name" value="MFS general substrate transporter"/>
    <property type="match status" value="1"/>
</dbReference>
<feature type="transmembrane region" description="Helical" evidence="7">
    <location>
        <begin position="166"/>
        <end position="186"/>
    </location>
</feature>
<feature type="domain" description="Major facilitator superfamily (MFS) profile" evidence="8">
    <location>
        <begin position="39"/>
        <end position="415"/>
    </location>
</feature>
<dbReference type="Proteomes" id="UP000469558">
    <property type="component" value="Unassembled WGS sequence"/>
</dbReference>
<feature type="transmembrane region" description="Helical" evidence="7">
    <location>
        <begin position="42"/>
        <end position="61"/>
    </location>
</feature>
<keyword evidence="6 7" id="KW-0472">Membrane</keyword>
<dbReference type="PANTHER" id="PTHR23514">
    <property type="entry name" value="BYPASS OF STOP CODON PROTEIN 6"/>
    <property type="match status" value="1"/>
</dbReference>
<reference evidence="9 10" key="1">
    <citation type="submission" date="2018-05" db="EMBL/GenBank/DDBJ databases">
        <title>Genome sequencing and assembly of the regulated plant pathogen Lachnellula willkommii and related sister species for the development of diagnostic species identification markers.</title>
        <authorList>
            <person name="Giroux E."/>
            <person name="Bilodeau G."/>
        </authorList>
    </citation>
    <scope>NUCLEOTIDE SEQUENCE [LARGE SCALE GENOMIC DNA]</scope>
    <source>
        <strain evidence="9 10">CBS 268.59</strain>
    </source>
</reference>
<organism evidence="9 10">
    <name type="scientific">Lachnellula suecica</name>
    <dbReference type="NCBI Taxonomy" id="602035"/>
    <lineage>
        <taxon>Eukaryota</taxon>
        <taxon>Fungi</taxon>
        <taxon>Dikarya</taxon>
        <taxon>Ascomycota</taxon>
        <taxon>Pezizomycotina</taxon>
        <taxon>Leotiomycetes</taxon>
        <taxon>Helotiales</taxon>
        <taxon>Lachnaceae</taxon>
        <taxon>Lachnellula</taxon>
    </lineage>
</organism>
<dbReference type="AlphaFoldDB" id="A0A8T9BXF8"/>
<evidence type="ECO:0000256" key="6">
    <source>
        <dbReference type="ARBA" id="ARBA00023136"/>
    </source>
</evidence>
<feature type="transmembrane region" description="Helical" evidence="7">
    <location>
        <begin position="192"/>
        <end position="212"/>
    </location>
</feature>
<feature type="transmembrane region" description="Helical" evidence="7">
    <location>
        <begin position="332"/>
        <end position="352"/>
    </location>
</feature>
<feature type="transmembrane region" description="Helical" evidence="7">
    <location>
        <begin position="393"/>
        <end position="413"/>
    </location>
</feature>
<comment type="similarity">
    <text evidence="2">Belongs to the major facilitator superfamily.</text>
</comment>
<accession>A0A8T9BXF8</accession>
<comment type="subcellular location">
    <subcellularLocation>
        <location evidence="1">Endomembrane system</location>
        <topology evidence="1">Multi-pass membrane protein</topology>
    </subcellularLocation>
</comment>
<dbReference type="PANTHER" id="PTHR23514:SF3">
    <property type="entry name" value="BYPASS OF STOP CODON PROTEIN 6"/>
    <property type="match status" value="1"/>
</dbReference>
<comment type="caution">
    <text evidence="9">The sequence shown here is derived from an EMBL/GenBank/DDBJ whole genome shotgun (WGS) entry which is preliminary data.</text>
</comment>
<dbReference type="Pfam" id="PF07690">
    <property type="entry name" value="MFS_1"/>
    <property type="match status" value="1"/>
</dbReference>
<feature type="transmembrane region" description="Helical" evidence="7">
    <location>
        <begin position="309"/>
        <end position="326"/>
    </location>
</feature>
<evidence type="ECO:0000256" key="2">
    <source>
        <dbReference type="ARBA" id="ARBA00008335"/>
    </source>
</evidence>
<feature type="transmembrane region" description="Helical" evidence="7">
    <location>
        <begin position="104"/>
        <end position="122"/>
    </location>
</feature>
<keyword evidence="10" id="KW-1185">Reference proteome</keyword>
<dbReference type="GO" id="GO:0012505">
    <property type="term" value="C:endomembrane system"/>
    <property type="evidence" value="ECO:0007669"/>
    <property type="project" value="UniProtKB-SubCell"/>
</dbReference>
<keyword evidence="4 7" id="KW-0812">Transmembrane</keyword>
<dbReference type="FunFam" id="1.20.1250.20:FF:000286">
    <property type="entry name" value="MFS efflux transporter"/>
    <property type="match status" value="1"/>
</dbReference>
<evidence type="ECO:0000313" key="9">
    <source>
        <dbReference type="EMBL" id="TVY68755.1"/>
    </source>
</evidence>
<feature type="transmembrane region" description="Helical" evidence="7">
    <location>
        <begin position="364"/>
        <end position="387"/>
    </location>
</feature>
<dbReference type="InterPro" id="IPR051788">
    <property type="entry name" value="MFS_Transporter"/>
</dbReference>
<dbReference type="GO" id="GO:0016020">
    <property type="term" value="C:membrane"/>
    <property type="evidence" value="ECO:0007669"/>
    <property type="project" value="TreeGrafter"/>
</dbReference>
<dbReference type="InterPro" id="IPR036259">
    <property type="entry name" value="MFS_trans_sf"/>
</dbReference>
<evidence type="ECO:0000256" key="4">
    <source>
        <dbReference type="ARBA" id="ARBA00022692"/>
    </source>
</evidence>
<feature type="transmembrane region" description="Helical" evidence="7">
    <location>
        <begin position="275"/>
        <end position="297"/>
    </location>
</feature>
<evidence type="ECO:0000256" key="1">
    <source>
        <dbReference type="ARBA" id="ARBA00004127"/>
    </source>
</evidence>
<feature type="transmembrane region" description="Helical" evidence="7">
    <location>
        <begin position="73"/>
        <end position="92"/>
    </location>
</feature>
<evidence type="ECO:0000259" key="8">
    <source>
        <dbReference type="PROSITE" id="PS50850"/>
    </source>
</evidence>
<keyword evidence="5 7" id="KW-1133">Transmembrane helix</keyword>
<sequence length="418" mass="44317">MPGRSSLEGDTLLEHSDGSILDAAPHGRHISPYAGSRWRIGAAMYSFAVLGLFASSVGVMLPSLAQYYSLGDAHVSLIFVVGPVGYILAAQVSSFIHWTWGQRGIALLAPILHIVSALLIATHPPFGLVLVAFAAANLGIGLLDGSWCAWAATLPHANTVSGMLQGSYSVGAAAGPFFAGFVLPTLSKQWYAWGYVLAAASVIELCVLLFAFRHETAARYREEKPPQAASLRATSKYITTWLIALYCLAYVGIETAISGWIVSFMTRNRNGPPNWASIASSGFWGGMAIGRFVLGIITDKLGVGRANTFYFLIAIALQMIFSLLPGTIESVIFISMIGFFMGPMYPSGVVVLTRQLPAELHVAAVSFTASAGQAGAAILPFTIGVVIQTLGIGVFPAAVIVLSILALLAWLPASRQRP</sequence>
<name>A0A8T9BXF8_9HELO</name>
<dbReference type="GO" id="GO:0022857">
    <property type="term" value="F:transmembrane transporter activity"/>
    <property type="evidence" value="ECO:0007669"/>
    <property type="project" value="InterPro"/>
</dbReference>
<dbReference type="OrthoDB" id="413079at2759"/>
<evidence type="ECO:0000256" key="7">
    <source>
        <dbReference type="SAM" id="Phobius"/>
    </source>
</evidence>
<dbReference type="Gene3D" id="1.20.1250.20">
    <property type="entry name" value="MFS general substrate transporter like domains"/>
    <property type="match status" value="2"/>
</dbReference>